<keyword evidence="3" id="KW-0413">Isomerase</keyword>
<protein>
    <submittedName>
        <fullName evidence="3">Maleylpyruvate isomerase</fullName>
    </submittedName>
</protein>
<dbReference type="InterPro" id="IPR010872">
    <property type="entry name" value="MDMPI_C-term_domain"/>
</dbReference>
<dbReference type="SUPFAM" id="SSF55718">
    <property type="entry name" value="SCP-like"/>
    <property type="match status" value="1"/>
</dbReference>
<dbReference type="Pfam" id="PF07398">
    <property type="entry name" value="MDMPI_C"/>
    <property type="match status" value="1"/>
</dbReference>
<dbReference type="RefSeq" id="WP_203876190.1">
    <property type="nucleotide sequence ID" value="NZ_BOOK01000029.1"/>
</dbReference>
<accession>A0A8J3SY01</accession>
<dbReference type="Proteomes" id="UP000634476">
    <property type="component" value="Unassembled WGS sequence"/>
</dbReference>
<dbReference type="SUPFAM" id="SSF109854">
    <property type="entry name" value="DinB/YfiT-like putative metalloenzymes"/>
    <property type="match status" value="1"/>
</dbReference>
<dbReference type="Pfam" id="PF11716">
    <property type="entry name" value="MDMPI_N"/>
    <property type="match status" value="1"/>
</dbReference>
<gene>
    <name evidence="3" type="ORF">Pta02_38290</name>
</gene>
<name>A0A8J3SY01_9ACTN</name>
<reference evidence="3" key="1">
    <citation type="submission" date="2021-01" db="EMBL/GenBank/DDBJ databases">
        <title>Whole genome shotgun sequence of Planobispora takensis NBRC 109077.</title>
        <authorList>
            <person name="Komaki H."/>
            <person name="Tamura T."/>
        </authorList>
    </citation>
    <scope>NUCLEOTIDE SEQUENCE</scope>
    <source>
        <strain evidence="3">NBRC 109077</strain>
    </source>
</reference>
<keyword evidence="4" id="KW-1185">Reference proteome</keyword>
<dbReference type="GO" id="GO:0016853">
    <property type="term" value="F:isomerase activity"/>
    <property type="evidence" value="ECO:0007669"/>
    <property type="project" value="UniProtKB-KW"/>
</dbReference>
<dbReference type="GO" id="GO:0046872">
    <property type="term" value="F:metal ion binding"/>
    <property type="evidence" value="ECO:0007669"/>
    <property type="project" value="InterPro"/>
</dbReference>
<evidence type="ECO:0000259" key="1">
    <source>
        <dbReference type="Pfam" id="PF07398"/>
    </source>
</evidence>
<dbReference type="Gene3D" id="1.20.120.450">
    <property type="entry name" value="dinb family like domain"/>
    <property type="match status" value="1"/>
</dbReference>
<comment type="caution">
    <text evidence="3">The sequence shown here is derived from an EMBL/GenBank/DDBJ whole genome shotgun (WGS) entry which is preliminary data.</text>
</comment>
<evidence type="ECO:0000259" key="2">
    <source>
        <dbReference type="Pfam" id="PF11716"/>
    </source>
</evidence>
<dbReference type="EMBL" id="BOOK01000029">
    <property type="protein sequence ID" value="GII01821.1"/>
    <property type="molecule type" value="Genomic_DNA"/>
</dbReference>
<sequence length="228" mass="25147">MNDLVTRVLDGQRRLENLIADLADEDVRAPSALPDWSRGHVITHLEQNTAAFTRQAEYARRGELIDVYDGGAAGRAAAIEREAGRGAQELRTALARAHAALAEAWARAGEDDWKRPVRYRDTTLFDTVHARWREVEIHMVDLDLGYRPSDWSLDFCDHVADFLGARVPEGTHLTLVADDAERRWSVGDGDPVVLRGNAGDLAAWLAGRAPAKPVTVETGSLPELGPWP</sequence>
<dbReference type="Gene3D" id="3.30.1050.20">
    <property type="match status" value="1"/>
</dbReference>
<dbReference type="InterPro" id="IPR024344">
    <property type="entry name" value="MDMPI_metal-binding"/>
</dbReference>
<dbReference type="InterPro" id="IPR017517">
    <property type="entry name" value="Maleyloyr_isom"/>
</dbReference>
<proteinExistence type="predicted"/>
<dbReference type="AlphaFoldDB" id="A0A8J3SY01"/>
<evidence type="ECO:0000313" key="4">
    <source>
        <dbReference type="Proteomes" id="UP000634476"/>
    </source>
</evidence>
<feature type="domain" description="Mycothiol-dependent maleylpyruvate isomerase metal-binding" evidence="2">
    <location>
        <begin position="11"/>
        <end position="142"/>
    </location>
</feature>
<dbReference type="InterPro" id="IPR034660">
    <property type="entry name" value="DinB/YfiT-like"/>
</dbReference>
<organism evidence="3 4">
    <name type="scientific">Planobispora takensis</name>
    <dbReference type="NCBI Taxonomy" id="1367882"/>
    <lineage>
        <taxon>Bacteria</taxon>
        <taxon>Bacillati</taxon>
        <taxon>Actinomycetota</taxon>
        <taxon>Actinomycetes</taxon>
        <taxon>Streptosporangiales</taxon>
        <taxon>Streptosporangiaceae</taxon>
        <taxon>Planobispora</taxon>
    </lineage>
</organism>
<dbReference type="InterPro" id="IPR036527">
    <property type="entry name" value="SCP2_sterol-bd_dom_sf"/>
</dbReference>
<feature type="domain" description="MDMPI C-terminal" evidence="1">
    <location>
        <begin position="150"/>
        <end position="216"/>
    </location>
</feature>
<dbReference type="NCBIfam" id="TIGR03083">
    <property type="entry name" value="maleylpyruvate isomerase family mycothiol-dependent enzyme"/>
    <property type="match status" value="1"/>
</dbReference>
<evidence type="ECO:0000313" key="3">
    <source>
        <dbReference type="EMBL" id="GII01821.1"/>
    </source>
</evidence>